<dbReference type="Proteomes" id="UP000193689">
    <property type="component" value="Unassembled WGS sequence"/>
</dbReference>
<sequence>MTPAQHAYSSQIRHEGQAELTSFRIDLSIHNPQSTTLGPDRAGTLNSHLIVMRHLPRQSNIYPKTS</sequence>
<protein>
    <submittedName>
        <fullName evidence="1">Uncharacterized protein</fullName>
    </submittedName>
</protein>
<proteinExistence type="predicted"/>
<reference evidence="1 2" key="1">
    <citation type="submission" date="2016-07" db="EMBL/GenBank/DDBJ databases">
        <title>Pervasive Adenine N6-methylation of Active Genes in Fungi.</title>
        <authorList>
            <consortium name="DOE Joint Genome Institute"/>
            <person name="Mondo S.J."/>
            <person name="Dannebaum R.O."/>
            <person name="Kuo R.C."/>
            <person name="Labutti K."/>
            <person name="Haridas S."/>
            <person name="Kuo A."/>
            <person name="Salamov A."/>
            <person name="Ahrendt S.R."/>
            <person name="Lipzen A."/>
            <person name="Sullivan W."/>
            <person name="Andreopoulos W.B."/>
            <person name="Clum A."/>
            <person name="Lindquist E."/>
            <person name="Daum C."/>
            <person name="Ramamoorthy G.K."/>
            <person name="Gryganskyi A."/>
            <person name="Culley D."/>
            <person name="Magnuson J.K."/>
            <person name="James T.Y."/>
            <person name="O'Malley M.A."/>
            <person name="Stajich J.E."/>
            <person name="Spatafora J.W."/>
            <person name="Visel A."/>
            <person name="Grigoriev I.V."/>
        </authorList>
    </citation>
    <scope>NUCLEOTIDE SEQUENCE [LARGE SCALE GENOMIC DNA]</scope>
    <source>
        <strain evidence="1 2">CBS 129021</strain>
    </source>
</reference>
<evidence type="ECO:0000313" key="2">
    <source>
        <dbReference type="Proteomes" id="UP000193689"/>
    </source>
</evidence>
<dbReference type="GeneID" id="63777359"/>
<organism evidence="1 2">
    <name type="scientific">Pseudomassariella vexata</name>
    <dbReference type="NCBI Taxonomy" id="1141098"/>
    <lineage>
        <taxon>Eukaryota</taxon>
        <taxon>Fungi</taxon>
        <taxon>Dikarya</taxon>
        <taxon>Ascomycota</taxon>
        <taxon>Pezizomycotina</taxon>
        <taxon>Sordariomycetes</taxon>
        <taxon>Xylariomycetidae</taxon>
        <taxon>Amphisphaeriales</taxon>
        <taxon>Pseudomassariaceae</taxon>
        <taxon>Pseudomassariella</taxon>
    </lineage>
</organism>
<dbReference type="RefSeq" id="XP_040711395.1">
    <property type="nucleotide sequence ID" value="XM_040861147.1"/>
</dbReference>
<gene>
    <name evidence="1" type="ORF">BCR38DRAFT_447411</name>
</gene>
<keyword evidence="2" id="KW-1185">Reference proteome</keyword>
<dbReference type="InParanoid" id="A0A1Y2DGU9"/>
<accession>A0A1Y2DGU9</accession>
<comment type="caution">
    <text evidence="1">The sequence shown here is derived from an EMBL/GenBank/DDBJ whole genome shotgun (WGS) entry which is preliminary data.</text>
</comment>
<dbReference type="EMBL" id="MCFJ01000016">
    <property type="protein sequence ID" value="ORY58478.1"/>
    <property type="molecule type" value="Genomic_DNA"/>
</dbReference>
<name>A0A1Y2DGU9_9PEZI</name>
<evidence type="ECO:0000313" key="1">
    <source>
        <dbReference type="EMBL" id="ORY58478.1"/>
    </source>
</evidence>
<dbReference type="AlphaFoldDB" id="A0A1Y2DGU9"/>